<dbReference type="InterPro" id="IPR002930">
    <property type="entry name" value="GCV_H"/>
</dbReference>
<dbReference type="HAMAP" id="MF_00272">
    <property type="entry name" value="GcvH"/>
    <property type="match status" value="1"/>
</dbReference>
<comment type="similarity">
    <text evidence="1 3">Belongs to the GcvH family.</text>
</comment>
<dbReference type="GO" id="GO:0009249">
    <property type="term" value="P:protein lipoylation"/>
    <property type="evidence" value="ECO:0007669"/>
    <property type="project" value="TreeGrafter"/>
</dbReference>
<dbReference type="AlphaFoldDB" id="D1CC88"/>
<dbReference type="Gene3D" id="2.40.50.100">
    <property type="match status" value="1"/>
</dbReference>
<evidence type="ECO:0000256" key="3">
    <source>
        <dbReference type="HAMAP-Rule" id="MF_00272"/>
    </source>
</evidence>
<dbReference type="NCBIfam" id="NF002270">
    <property type="entry name" value="PRK01202.1"/>
    <property type="match status" value="1"/>
</dbReference>
<gene>
    <name evidence="3" type="primary">gcvH</name>
    <name evidence="6" type="ordered locus">Tter_1497</name>
</gene>
<dbReference type="InterPro" id="IPR033753">
    <property type="entry name" value="GCV_H/Fam206"/>
</dbReference>
<dbReference type="GO" id="GO:0005960">
    <property type="term" value="C:glycine cleavage complex"/>
    <property type="evidence" value="ECO:0007669"/>
    <property type="project" value="InterPro"/>
</dbReference>
<dbReference type="Proteomes" id="UP000000323">
    <property type="component" value="Chromosome 1"/>
</dbReference>
<protein>
    <recommendedName>
        <fullName evidence="3">Glycine cleavage system H protein</fullName>
    </recommendedName>
</protein>
<dbReference type="GO" id="GO:0005829">
    <property type="term" value="C:cytosol"/>
    <property type="evidence" value="ECO:0007669"/>
    <property type="project" value="TreeGrafter"/>
</dbReference>
<dbReference type="NCBIfam" id="TIGR00527">
    <property type="entry name" value="gcvH"/>
    <property type="match status" value="1"/>
</dbReference>
<dbReference type="CDD" id="cd06848">
    <property type="entry name" value="GCS_H"/>
    <property type="match status" value="1"/>
</dbReference>
<accession>D1CC88</accession>
<comment type="function">
    <text evidence="3">The glycine cleavage system catalyzes the degradation of glycine. The H protein shuttles the methylamine group of glycine from the P protein to the T protein.</text>
</comment>
<evidence type="ECO:0000256" key="4">
    <source>
        <dbReference type="PIRSR" id="PIRSR617453-50"/>
    </source>
</evidence>
<dbReference type="RefSeq" id="WP_012875438.1">
    <property type="nucleotide sequence ID" value="NC_013525.1"/>
</dbReference>
<dbReference type="InterPro" id="IPR000089">
    <property type="entry name" value="Biotin_lipoyl"/>
</dbReference>
<sequence length="126" mass="14222">MIPEDLKYTREHEWLRMEDDLAVVGITDYAQRELGDVVFVDLPAVGSTVQQGEIFGSIDSVKTASDLYSPISGEVVEINSALADDPALVNTDPYGKGWMIKVRPRDESELDNLLTPQEYREYVREE</sequence>
<name>D1CC88_THET1</name>
<dbReference type="Pfam" id="PF01597">
    <property type="entry name" value="GCV_H"/>
    <property type="match status" value="1"/>
</dbReference>
<organism evidence="6 7">
    <name type="scientific">Thermobaculum terrenum (strain ATCC BAA-798 / CCMEE 7001 / YNP1)</name>
    <dbReference type="NCBI Taxonomy" id="525904"/>
    <lineage>
        <taxon>Bacteria</taxon>
        <taxon>Bacillati</taxon>
        <taxon>Chloroflexota</taxon>
        <taxon>Chloroflexia</taxon>
        <taxon>Candidatus Thermobaculales</taxon>
        <taxon>Candidatus Thermobaculaceae</taxon>
        <taxon>Thermobaculum</taxon>
    </lineage>
</organism>
<evidence type="ECO:0000313" key="6">
    <source>
        <dbReference type="EMBL" id="ACZ42403.1"/>
    </source>
</evidence>
<evidence type="ECO:0000313" key="7">
    <source>
        <dbReference type="Proteomes" id="UP000000323"/>
    </source>
</evidence>
<dbReference type="EMBL" id="CP001825">
    <property type="protein sequence ID" value="ACZ42403.1"/>
    <property type="molecule type" value="Genomic_DNA"/>
</dbReference>
<feature type="modified residue" description="N6-lipoyllysine" evidence="3 4">
    <location>
        <position position="62"/>
    </location>
</feature>
<keyword evidence="2 3" id="KW-0450">Lipoyl</keyword>
<dbReference type="SUPFAM" id="SSF51230">
    <property type="entry name" value="Single hybrid motif"/>
    <property type="match status" value="1"/>
</dbReference>
<dbReference type="PANTHER" id="PTHR11715">
    <property type="entry name" value="GLYCINE CLEAVAGE SYSTEM H PROTEIN"/>
    <property type="match status" value="1"/>
</dbReference>
<dbReference type="PROSITE" id="PS50968">
    <property type="entry name" value="BIOTINYL_LIPOYL"/>
    <property type="match status" value="1"/>
</dbReference>
<comment type="subunit">
    <text evidence="3">The glycine cleavage system is composed of four proteins: P, T, L and H.</text>
</comment>
<evidence type="ECO:0000259" key="5">
    <source>
        <dbReference type="PROSITE" id="PS50968"/>
    </source>
</evidence>
<feature type="domain" description="Lipoyl-binding" evidence="5">
    <location>
        <begin position="21"/>
        <end position="103"/>
    </location>
</feature>
<comment type="cofactor">
    <cofactor evidence="3">
        <name>(R)-lipoate</name>
        <dbReference type="ChEBI" id="CHEBI:83088"/>
    </cofactor>
    <text evidence="3">Binds 1 lipoyl cofactor covalently.</text>
</comment>
<dbReference type="PANTHER" id="PTHR11715:SF3">
    <property type="entry name" value="GLYCINE CLEAVAGE SYSTEM H PROTEIN-RELATED"/>
    <property type="match status" value="1"/>
</dbReference>
<dbReference type="STRING" id="525904.Tter_1497"/>
<dbReference type="InterPro" id="IPR017453">
    <property type="entry name" value="GCV_H_sub"/>
</dbReference>
<evidence type="ECO:0000256" key="2">
    <source>
        <dbReference type="ARBA" id="ARBA00022823"/>
    </source>
</evidence>
<proteinExistence type="inferred from homology"/>
<keyword evidence="7" id="KW-1185">Reference proteome</keyword>
<dbReference type="GO" id="GO:0019464">
    <property type="term" value="P:glycine decarboxylation via glycine cleavage system"/>
    <property type="evidence" value="ECO:0007669"/>
    <property type="project" value="UniProtKB-UniRule"/>
</dbReference>
<evidence type="ECO:0000256" key="1">
    <source>
        <dbReference type="ARBA" id="ARBA00009249"/>
    </source>
</evidence>
<dbReference type="InterPro" id="IPR011053">
    <property type="entry name" value="Single_hybrid_motif"/>
</dbReference>
<dbReference type="KEGG" id="ttr:Tter_1497"/>
<dbReference type="eggNOG" id="COG0509">
    <property type="taxonomic scope" value="Bacteria"/>
</dbReference>
<dbReference type="HOGENOM" id="CLU_097408_2_2_0"/>
<reference evidence="7" key="1">
    <citation type="journal article" date="2010" name="Stand. Genomic Sci.">
        <title>Complete genome sequence of 'Thermobaculum terrenum' type strain (YNP1).</title>
        <authorList>
            <person name="Kiss H."/>
            <person name="Cleland D."/>
            <person name="Lapidus A."/>
            <person name="Lucas S."/>
            <person name="Glavina Del Rio T."/>
            <person name="Nolan M."/>
            <person name="Tice H."/>
            <person name="Han C."/>
            <person name="Goodwin L."/>
            <person name="Pitluck S."/>
            <person name="Liolios K."/>
            <person name="Ivanova N."/>
            <person name="Mavromatis K."/>
            <person name="Ovchinnikova G."/>
            <person name="Pati A."/>
            <person name="Chen A."/>
            <person name="Palaniappan K."/>
            <person name="Land M."/>
            <person name="Hauser L."/>
            <person name="Chang Y."/>
            <person name="Jeffries C."/>
            <person name="Lu M."/>
            <person name="Brettin T."/>
            <person name="Detter J."/>
            <person name="Goker M."/>
            <person name="Tindall B."/>
            <person name="Beck B."/>
            <person name="McDermott T."/>
            <person name="Woyke T."/>
            <person name="Bristow J."/>
            <person name="Eisen J."/>
            <person name="Markowitz V."/>
            <person name="Hugenholtz P."/>
            <person name="Kyrpides N."/>
            <person name="Klenk H."/>
            <person name="Cheng J."/>
        </authorList>
    </citation>
    <scope>NUCLEOTIDE SEQUENCE [LARGE SCALE GENOMIC DNA]</scope>
    <source>
        <strain evidence="7">ATCC BAA-798 / YNP1</strain>
    </source>
</reference>